<name>A0A177FL79_9EURO</name>
<sequence>MDENILQSLASQRTQQCQLIDLTLGKMGKLYEAESAILRDLYKEDRWRWSPEYGLQVGLPQDLKVQWFSRESAHDLQNRVRPLTLTDGDPDPNADRRLDTQDYLWLLSQLLHYELGFALTPIDAAARIAVALRTGNIRQPTKLQRRALNLRRQYRVPNSLQDEELESSSEVDEQMTGYKGESEGEQELEDDSTEDGLAPTQSSLGSSPERPLALEHVITNGKAFALDPIRSKVHSYTSGEYLDKRKRATIASTTDPRQTLTGTRTEDRLFLLQEMPPQLRLQLIMI</sequence>
<feature type="compositionally biased region" description="Acidic residues" evidence="1">
    <location>
        <begin position="161"/>
        <end position="173"/>
    </location>
</feature>
<dbReference type="GeneID" id="34595614"/>
<reference evidence="2 3" key="1">
    <citation type="submission" date="2016-03" db="EMBL/GenBank/DDBJ databases">
        <title>Draft genome sequence of the Fonsecaea monophora CBS 269.37.</title>
        <authorList>
            <person name="Bombassaro A."/>
            <person name="Vinicius W.A."/>
            <person name="De Hoog S."/>
            <person name="Sun J."/>
            <person name="Souza E.M."/>
            <person name="Raittz R.T."/>
            <person name="Costa F."/>
            <person name="Leao A.C."/>
            <person name="Tadra-Sfeir M.Z."/>
            <person name="Baura V."/>
            <person name="Balsanelli E."/>
            <person name="Pedrosa F.O."/>
            <person name="Moreno L.F."/>
            <person name="Steffens M.B."/>
            <person name="Xi L."/>
            <person name="Bocca A.L."/>
            <person name="Felipe M.S."/>
            <person name="Teixeira M."/>
            <person name="Telles Filho F.Q."/>
            <person name="Azevedo C.M."/>
            <person name="Gomes R."/>
            <person name="Vicente V.A."/>
        </authorList>
    </citation>
    <scope>NUCLEOTIDE SEQUENCE [LARGE SCALE GENOMIC DNA]</scope>
    <source>
        <strain evidence="2 3">CBS 269.37</strain>
    </source>
</reference>
<gene>
    <name evidence="2" type="ORF">AYO21_00432</name>
</gene>
<proteinExistence type="predicted"/>
<dbReference type="EMBL" id="LVKK01000002">
    <property type="protein sequence ID" value="OAG45084.1"/>
    <property type="molecule type" value="Genomic_DNA"/>
</dbReference>
<keyword evidence="3" id="KW-1185">Reference proteome</keyword>
<feature type="region of interest" description="Disordered" evidence="1">
    <location>
        <begin position="159"/>
        <end position="210"/>
    </location>
</feature>
<organism evidence="2 3">
    <name type="scientific">Fonsecaea monophora</name>
    <dbReference type="NCBI Taxonomy" id="254056"/>
    <lineage>
        <taxon>Eukaryota</taxon>
        <taxon>Fungi</taxon>
        <taxon>Dikarya</taxon>
        <taxon>Ascomycota</taxon>
        <taxon>Pezizomycotina</taxon>
        <taxon>Eurotiomycetes</taxon>
        <taxon>Chaetothyriomycetidae</taxon>
        <taxon>Chaetothyriales</taxon>
        <taxon>Herpotrichiellaceae</taxon>
        <taxon>Fonsecaea</taxon>
    </lineage>
</organism>
<feature type="compositionally biased region" description="Acidic residues" evidence="1">
    <location>
        <begin position="183"/>
        <end position="194"/>
    </location>
</feature>
<dbReference type="Proteomes" id="UP000077002">
    <property type="component" value="Unassembled WGS sequence"/>
</dbReference>
<dbReference type="OrthoDB" id="4152049at2759"/>
<evidence type="ECO:0000256" key="1">
    <source>
        <dbReference type="SAM" id="MobiDB-lite"/>
    </source>
</evidence>
<accession>A0A177FL79</accession>
<protein>
    <submittedName>
        <fullName evidence="2">Uncharacterized protein</fullName>
    </submittedName>
</protein>
<comment type="caution">
    <text evidence="2">The sequence shown here is derived from an EMBL/GenBank/DDBJ whole genome shotgun (WGS) entry which is preliminary data.</text>
</comment>
<evidence type="ECO:0000313" key="3">
    <source>
        <dbReference type="Proteomes" id="UP000077002"/>
    </source>
</evidence>
<dbReference type="AlphaFoldDB" id="A0A177FL79"/>
<evidence type="ECO:0000313" key="2">
    <source>
        <dbReference type="EMBL" id="OAG45084.1"/>
    </source>
</evidence>
<dbReference type="RefSeq" id="XP_022517036.1">
    <property type="nucleotide sequence ID" value="XM_022650422.1"/>
</dbReference>